<proteinExistence type="predicted"/>
<feature type="region of interest" description="Disordered" evidence="1">
    <location>
        <begin position="1"/>
        <end position="367"/>
    </location>
</feature>
<dbReference type="OMA" id="PREAHIA"/>
<organism evidence="2 3">
    <name type="scientific">Serendipita indica (strain DSM 11827)</name>
    <name type="common">Root endophyte fungus</name>
    <name type="synonym">Piriformospora indica</name>
    <dbReference type="NCBI Taxonomy" id="1109443"/>
    <lineage>
        <taxon>Eukaryota</taxon>
        <taxon>Fungi</taxon>
        <taxon>Dikarya</taxon>
        <taxon>Basidiomycota</taxon>
        <taxon>Agaricomycotina</taxon>
        <taxon>Agaricomycetes</taxon>
        <taxon>Sebacinales</taxon>
        <taxon>Serendipitaceae</taxon>
        <taxon>Serendipita</taxon>
    </lineage>
</organism>
<feature type="compositionally biased region" description="Basic residues" evidence="1">
    <location>
        <begin position="305"/>
        <end position="320"/>
    </location>
</feature>
<keyword evidence="3" id="KW-1185">Reference proteome</keyword>
<dbReference type="HOGENOM" id="CLU_614102_0_0_1"/>
<evidence type="ECO:0000313" key="3">
    <source>
        <dbReference type="Proteomes" id="UP000007148"/>
    </source>
</evidence>
<name>G4TFJ0_SERID</name>
<reference evidence="2 3" key="1">
    <citation type="journal article" date="2011" name="PLoS Pathog.">
        <title>Endophytic Life Strategies Decoded by Genome and Transcriptome Analyses of the Mutualistic Root Symbiont Piriformospora indica.</title>
        <authorList>
            <person name="Zuccaro A."/>
            <person name="Lahrmann U."/>
            <person name="Guldener U."/>
            <person name="Langen G."/>
            <person name="Pfiffi S."/>
            <person name="Biedenkopf D."/>
            <person name="Wong P."/>
            <person name="Samans B."/>
            <person name="Grimm C."/>
            <person name="Basiewicz M."/>
            <person name="Murat C."/>
            <person name="Martin F."/>
            <person name="Kogel K.H."/>
        </authorList>
    </citation>
    <scope>NUCLEOTIDE SEQUENCE [LARGE SCALE GENOMIC DNA]</scope>
    <source>
        <strain evidence="2 3">DSM 11827</strain>
    </source>
</reference>
<feature type="compositionally biased region" description="Polar residues" evidence="1">
    <location>
        <begin position="89"/>
        <end position="102"/>
    </location>
</feature>
<feature type="compositionally biased region" description="Polar residues" evidence="1">
    <location>
        <begin position="277"/>
        <end position="298"/>
    </location>
</feature>
<dbReference type="Proteomes" id="UP000007148">
    <property type="component" value="Unassembled WGS sequence"/>
</dbReference>
<feature type="compositionally biased region" description="Basic and acidic residues" evidence="1">
    <location>
        <begin position="1"/>
        <end position="10"/>
    </location>
</feature>
<evidence type="ECO:0000256" key="1">
    <source>
        <dbReference type="SAM" id="MobiDB-lite"/>
    </source>
</evidence>
<dbReference type="OrthoDB" id="515401at2759"/>
<dbReference type="EMBL" id="CAFZ01000072">
    <property type="protein sequence ID" value="CCA70106.1"/>
    <property type="molecule type" value="Genomic_DNA"/>
</dbReference>
<dbReference type="InParanoid" id="G4TFJ0"/>
<feature type="compositionally biased region" description="Polar residues" evidence="1">
    <location>
        <begin position="141"/>
        <end position="152"/>
    </location>
</feature>
<dbReference type="AlphaFoldDB" id="G4TFJ0"/>
<protein>
    <submittedName>
        <fullName evidence="2">Uncharacterized protein</fullName>
    </submittedName>
</protein>
<evidence type="ECO:0000313" key="2">
    <source>
        <dbReference type="EMBL" id="CCA70106.1"/>
    </source>
</evidence>
<gene>
    <name evidence="2" type="ORF">PIIN_04045</name>
</gene>
<feature type="compositionally biased region" description="Low complexity" evidence="1">
    <location>
        <begin position="153"/>
        <end position="168"/>
    </location>
</feature>
<sequence length="446" mass="48784">MAILEKRESPSNESIGGNARLFDKANGSSHQTGGGTPRPSTIAPPPPSERLETTTLTLSNSVVGRGLSRSGTPVDLINTRDSHPPPIASRSQSVPQPSTNNPLPAPIPHSHSTPVYPHRHASDHPTSQSHSRLSPPELNSRHPNPNPSTQHAYSSRNSYGPPGSSGSDGKNENGKRSRQNMDLPPLADIQAEIGRDDDMRRYAGRRPSWTPNVAYDEARNRNGNNNVHGPNTSPPPLLSTPTSLSNGHSSKAHLGPNGISSPRLPPKDEHMDYTPNGHRNSNGYPDSRPPSANLNQTFSHEGPSHHHQHSHSSHPSSRHTHSPEVHQRSGGYYSRSEQAAAPTTYSPHHPPPLTPHSRPSSRVQSPVMSLRELEVHYHELRTQRAIWEDLMDKTDRLLENVRREIDVARDRERTPASVPLPERSSIKSGGGGKERVWAWSANGADK</sequence>
<comment type="caution">
    <text evidence="2">The sequence shown here is derived from an EMBL/GenBank/DDBJ whole genome shotgun (WGS) entry which is preliminary data.</text>
</comment>
<accession>G4TFJ0</accession>
<feature type="region of interest" description="Disordered" evidence="1">
    <location>
        <begin position="410"/>
        <end position="446"/>
    </location>
</feature>